<dbReference type="AlphaFoldDB" id="A0A4W3J3G5"/>
<dbReference type="STRING" id="7868.ENSCMIP00000027215"/>
<accession>A0A4W3J3G5</accession>
<dbReference type="PANTHER" id="PTHR46742">
    <property type="entry name" value="LYSINE-RICH COILED-COIL PROTEIN 1"/>
    <property type="match status" value="1"/>
</dbReference>
<dbReference type="KEGG" id="cmk:103181489"/>
<gene>
    <name evidence="5" type="primary">LOC103181489</name>
</gene>
<evidence type="ECO:0000256" key="3">
    <source>
        <dbReference type="SAM" id="MobiDB-lite"/>
    </source>
</evidence>
<feature type="region of interest" description="Disordered" evidence="3">
    <location>
        <begin position="429"/>
        <end position="590"/>
    </location>
</feature>
<evidence type="ECO:0000256" key="2">
    <source>
        <dbReference type="ARBA" id="ARBA00040329"/>
    </source>
</evidence>
<feature type="domain" description="C2H2-type" evidence="4">
    <location>
        <begin position="129"/>
        <end position="151"/>
    </location>
</feature>
<feature type="compositionally biased region" description="Basic and acidic residues" evidence="3">
    <location>
        <begin position="569"/>
        <end position="584"/>
    </location>
</feature>
<reference evidence="5" key="4">
    <citation type="submission" date="2025-08" db="UniProtKB">
        <authorList>
            <consortium name="Ensembl"/>
        </authorList>
    </citation>
    <scope>IDENTIFICATION</scope>
</reference>
<keyword evidence="1" id="KW-0175">Coiled coil</keyword>
<dbReference type="InParanoid" id="A0A4W3J3G5"/>
<dbReference type="Proteomes" id="UP000314986">
    <property type="component" value="Unassembled WGS sequence"/>
</dbReference>
<dbReference type="Gene3D" id="3.30.160.60">
    <property type="entry name" value="Classic Zinc Finger"/>
    <property type="match status" value="4"/>
</dbReference>
<feature type="region of interest" description="Disordered" evidence="3">
    <location>
        <begin position="340"/>
        <end position="362"/>
    </location>
</feature>
<dbReference type="GeneTree" id="ENSGT00940000156888"/>
<dbReference type="OrthoDB" id="1925236at2759"/>
<reference evidence="5" key="5">
    <citation type="submission" date="2025-09" db="UniProtKB">
        <authorList>
            <consortium name="Ensembl"/>
        </authorList>
    </citation>
    <scope>IDENTIFICATION</scope>
</reference>
<reference evidence="6" key="2">
    <citation type="journal article" date="2007" name="PLoS Biol.">
        <title>Survey sequencing and comparative analysis of the elephant shark (Callorhinchus milii) genome.</title>
        <authorList>
            <person name="Venkatesh B."/>
            <person name="Kirkness E.F."/>
            <person name="Loh Y.H."/>
            <person name="Halpern A.L."/>
            <person name="Lee A.P."/>
            <person name="Johnson J."/>
            <person name="Dandona N."/>
            <person name="Viswanathan L.D."/>
            <person name="Tay A."/>
            <person name="Venter J.C."/>
            <person name="Strausberg R.L."/>
            <person name="Brenner S."/>
        </authorList>
    </citation>
    <scope>NUCLEOTIDE SEQUENCE [LARGE SCALE GENOMIC DNA]</scope>
</reference>
<feature type="domain" description="C2H2-type" evidence="4">
    <location>
        <begin position="272"/>
        <end position="294"/>
    </location>
</feature>
<evidence type="ECO:0000256" key="1">
    <source>
        <dbReference type="ARBA" id="ARBA00023054"/>
    </source>
</evidence>
<reference evidence="6" key="3">
    <citation type="journal article" date="2014" name="Nature">
        <title>Elephant shark genome provides unique insights into gnathostome evolution.</title>
        <authorList>
            <consortium name="International Elephant Shark Genome Sequencing Consortium"/>
            <person name="Venkatesh B."/>
            <person name="Lee A.P."/>
            <person name="Ravi V."/>
            <person name="Maurya A.K."/>
            <person name="Lian M.M."/>
            <person name="Swann J.B."/>
            <person name="Ohta Y."/>
            <person name="Flajnik M.F."/>
            <person name="Sutoh Y."/>
            <person name="Kasahara M."/>
            <person name="Hoon S."/>
            <person name="Gangu V."/>
            <person name="Roy S.W."/>
            <person name="Irimia M."/>
            <person name="Korzh V."/>
            <person name="Kondrychyn I."/>
            <person name="Lim Z.W."/>
            <person name="Tay B.H."/>
            <person name="Tohari S."/>
            <person name="Kong K.W."/>
            <person name="Ho S."/>
            <person name="Lorente-Galdos B."/>
            <person name="Quilez J."/>
            <person name="Marques-Bonet T."/>
            <person name="Raney B.J."/>
            <person name="Ingham P.W."/>
            <person name="Tay A."/>
            <person name="Hillier L.W."/>
            <person name="Minx P."/>
            <person name="Boehm T."/>
            <person name="Wilson R.K."/>
            <person name="Brenner S."/>
            <person name="Warren W.C."/>
        </authorList>
    </citation>
    <scope>NUCLEOTIDE SEQUENCE [LARGE SCALE GENOMIC DNA]</scope>
</reference>
<dbReference type="GO" id="GO:0008270">
    <property type="term" value="F:zinc ion binding"/>
    <property type="evidence" value="ECO:0007669"/>
    <property type="project" value="InterPro"/>
</dbReference>
<dbReference type="PANTHER" id="PTHR46742:SF3">
    <property type="entry name" value="LYSINE-RICH COILED-COIL PROTEIN 1"/>
    <property type="match status" value="1"/>
</dbReference>
<dbReference type="InterPro" id="IPR036236">
    <property type="entry name" value="Znf_C2H2_sf"/>
</dbReference>
<dbReference type="Ensembl" id="ENSCMIT00000027650.1">
    <property type="protein sequence ID" value="ENSCMIP00000027215.1"/>
    <property type="gene ID" value="ENSCMIG00000011851.1"/>
</dbReference>
<protein>
    <recommendedName>
        <fullName evidence="2">Lysine-rich coiled-coil protein 1</fullName>
    </recommendedName>
</protein>
<evidence type="ECO:0000313" key="5">
    <source>
        <dbReference type="Ensembl" id="ENSCMIP00000027215.1"/>
    </source>
</evidence>
<name>A0A4W3J3G5_CALMI</name>
<feature type="region of interest" description="Disordered" evidence="3">
    <location>
        <begin position="161"/>
        <end position="200"/>
    </location>
</feature>
<dbReference type="SUPFAM" id="SSF57667">
    <property type="entry name" value="beta-beta-alpha zinc fingers"/>
    <property type="match status" value="4"/>
</dbReference>
<organism evidence="5 6">
    <name type="scientific">Callorhinchus milii</name>
    <name type="common">Ghost shark</name>
    <dbReference type="NCBI Taxonomy" id="7868"/>
    <lineage>
        <taxon>Eukaryota</taxon>
        <taxon>Metazoa</taxon>
        <taxon>Chordata</taxon>
        <taxon>Craniata</taxon>
        <taxon>Vertebrata</taxon>
        <taxon>Chondrichthyes</taxon>
        <taxon>Holocephali</taxon>
        <taxon>Chimaeriformes</taxon>
        <taxon>Callorhinchidae</taxon>
        <taxon>Callorhinchus</taxon>
    </lineage>
</organism>
<dbReference type="InterPro" id="IPR003604">
    <property type="entry name" value="Matrin/U1-like-C_Znf_C2H2"/>
</dbReference>
<dbReference type="SMART" id="SM00451">
    <property type="entry name" value="ZnF_U1"/>
    <property type="match status" value="4"/>
</dbReference>
<feature type="compositionally biased region" description="Basic residues" evidence="3">
    <location>
        <begin position="471"/>
        <end position="482"/>
    </location>
</feature>
<dbReference type="Pfam" id="PF12874">
    <property type="entry name" value="zf-met"/>
    <property type="match status" value="4"/>
</dbReference>
<evidence type="ECO:0000313" key="6">
    <source>
        <dbReference type="Proteomes" id="UP000314986"/>
    </source>
</evidence>
<sequence length="590" mass="67313">MDVSWPIPQLVESFRNEKADCCSVSGLAGGDCSHNRDRYRAVQTNRQDIMGGHNESELFTDNYCRVCCAMLISEVQRTTHYESKKHANKVRLYFQIHKEEDGAPYKKLKTDVVGFQDAGTGEVDKNKLCTLCNMVFTSAIVAQSHYQGKVHAKRLKQLAGEQPSVTQAQTASTDVASVQSEGNSIAQGSQPDSSKQDLVSEAPAVASMALDLEDPNKFCKLCSASFNNPLMAQQHYNGKKHKKNDARRQLLEDMGKEADPVETNVGTGDYPCAICNITLNSIEQYQSHQQGYKHQLKENKVADLVLNTKSKKYDSFQDELDDFIKVQRARGLAPKTYFRKSEERSEEEIEDLPIVRPPPSPPAPVPIPTPGLEYIAQSRETTPGLNPCTFPEECDFQMQVHDHTPKWASLEIDSTKTTYMQTNDLQIEYYTERQPPMMASYPEDSRGPSSVESADDHRPMTSDDSSSSSKKDKRRRKRKHGRERRDPEETESERDEECQVYRKESNQEEVERVQSEDQQKHKAEKRDKEELESGKEEKLKHGKKERKVKEDPCIEKEDAKPKHKKEKKKREEVDTRTEEEKLWDESILGI</sequence>
<feature type="compositionally biased region" description="Polar residues" evidence="3">
    <location>
        <begin position="163"/>
        <end position="197"/>
    </location>
</feature>
<proteinExistence type="predicted"/>
<feature type="compositionally biased region" description="Basic and acidic residues" evidence="3">
    <location>
        <begin position="497"/>
        <end position="539"/>
    </location>
</feature>
<feature type="compositionally biased region" description="Basic and acidic residues" evidence="3">
    <location>
        <begin position="547"/>
        <end position="560"/>
    </location>
</feature>
<dbReference type="GO" id="GO:0003676">
    <property type="term" value="F:nucleic acid binding"/>
    <property type="evidence" value="ECO:0007669"/>
    <property type="project" value="InterPro"/>
</dbReference>
<dbReference type="OMA" id="DSISYWQ"/>
<dbReference type="InterPro" id="IPR013087">
    <property type="entry name" value="Znf_C2H2_type"/>
</dbReference>
<dbReference type="SMART" id="SM00355">
    <property type="entry name" value="ZnF_C2H2"/>
    <property type="match status" value="4"/>
</dbReference>
<dbReference type="GeneID" id="103181489"/>
<keyword evidence="6" id="KW-1185">Reference proteome</keyword>
<evidence type="ECO:0000259" key="4">
    <source>
        <dbReference type="PROSITE" id="PS00028"/>
    </source>
</evidence>
<reference evidence="6" key="1">
    <citation type="journal article" date="2006" name="Science">
        <title>Ancient noncoding elements conserved in the human genome.</title>
        <authorList>
            <person name="Venkatesh B."/>
            <person name="Kirkness E.F."/>
            <person name="Loh Y.H."/>
            <person name="Halpern A.L."/>
            <person name="Lee A.P."/>
            <person name="Johnson J."/>
            <person name="Dandona N."/>
            <person name="Viswanathan L.D."/>
            <person name="Tay A."/>
            <person name="Venter J.C."/>
            <person name="Strausberg R.L."/>
            <person name="Brenner S."/>
        </authorList>
    </citation>
    <scope>NUCLEOTIDE SEQUENCE [LARGE SCALE GENOMIC DNA]</scope>
</reference>
<dbReference type="PROSITE" id="PS00028">
    <property type="entry name" value="ZINC_FINGER_C2H2_1"/>
    <property type="match status" value="2"/>
</dbReference>